<keyword evidence="2" id="KW-0479">Metal-binding</keyword>
<evidence type="ECO:0000259" key="5">
    <source>
        <dbReference type="Pfam" id="PF24827"/>
    </source>
</evidence>
<comment type="cofactor">
    <cofactor evidence="1">
        <name>Zn(2+)</name>
        <dbReference type="ChEBI" id="CHEBI:29105"/>
    </cofactor>
</comment>
<keyword evidence="4" id="KW-0862">Zinc</keyword>
<dbReference type="GO" id="GO:0016788">
    <property type="term" value="F:hydrolase activity, acting on ester bonds"/>
    <property type="evidence" value="ECO:0007669"/>
    <property type="project" value="InterPro"/>
</dbReference>
<accession>A0A2T6BK24</accession>
<dbReference type="Gene3D" id="3.40.630.10">
    <property type="entry name" value="Zn peptidases"/>
    <property type="match status" value="1"/>
</dbReference>
<organism evidence="6 7">
    <name type="scientific">Litoreibacter ponti</name>
    <dbReference type="NCBI Taxonomy" id="1510457"/>
    <lineage>
        <taxon>Bacteria</taxon>
        <taxon>Pseudomonadati</taxon>
        <taxon>Pseudomonadota</taxon>
        <taxon>Alphaproteobacteria</taxon>
        <taxon>Rhodobacterales</taxon>
        <taxon>Roseobacteraceae</taxon>
        <taxon>Litoreibacter</taxon>
    </lineage>
</organism>
<keyword evidence="7" id="KW-1185">Reference proteome</keyword>
<dbReference type="RefSeq" id="WP_107844595.1">
    <property type="nucleotide sequence ID" value="NZ_QBKS01000001.1"/>
</dbReference>
<dbReference type="EMBL" id="QBKS01000001">
    <property type="protein sequence ID" value="PTX56392.1"/>
    <property type="molecule type" value="Genomic_DNA"/>
</dbReference>
<dbReference type="PANTHER" id="PTHR15162:SF7">
    <property type="entry name" value="SUCCINYLGLUTAMATE DESUCCINYLASE"/>
    <property type="match status" value="1"/>
</dbReference>
<keyword evidence="3" id="KW-0378">Hydrolase</keyword>
<dbReference type="PANTHER" id="PTHR15162">
    <property type="entry name" value="ASPARTOACYLASE"/>
    <property type="match status" value="1"/>
</dbReference>
<dbReference type="Proteomes" id="UP000243978">
    <property type="component" value="Unassembled WGS sequence"/>
</dbReference>
<sequence>MSATDPNKYPIELPFPDIARYREGNTGVDYYTSFDSGAAGPHVLINALVHGNEVCGVIALERLFEAGIQPKRGKLTLGFSNVAAYQAFDPGDPMASRFVDEDMNRVWDIETLEGDRKSSELERARQMRPLIDTVDLLFDVHSMQHKTDPVIVAGPLERSVALSKRLGTPEIIVADTGHAAGRRLRDYGGFGEPGSDKTAVLIECGQHWEAAAAPIAIDSVYRWLLIHDMIDEAEAGPHLLPLPPAQRVVKVEAAVTVETDKFEFAQPFTGLETLKEGELIGIDGGTEIRAPHDGCVLIMPSRRLTPGATAVRLGRWAD</sequence>
<protein>
    <submittedName>
        <fullName evidence="6">Succinylglutamate desuccinylase</fullName>
    </submittedName>
</protein>
<evidence type="ECO:0000256" key="4">
    <source>
        <dbReference type="ARBA" id="ARBA00022833"/>
    </source>
</evidence>
<dbReference type="Pfam" id="PF24827">
    <property type="entry name" value="AstE_AspA_cat"/>
    <property type="match status" value="1"/>
</dbReference>
<feature type="domain" description="Succinylglutamate desuccinylase/Aspartoacylase catalytic" evidence="5">
    <location>
        <begin position="39"/>
        <end position="150"/>
    </location>
</feature>
<name>A0A2T6BK24_9RHOB</name>
<dbReference type="OrthoDB" id="7813621at2"/>
<dbReference type="SUPFAM" id="SSF53187">
    <property type="entry name" value="Zn-dependent exopeptidases"/>
    <property type="match status" value="1"/>
</dbReference>
<proteinExistence type="predicted"/>
<evidence type="ECO:0000313" key="7">
    <source>
        <dbReference type="Proteomes" id="UP000243978"/>
    </source>
</evidence>
<dbReference type="GO" id="GO:0046872">
    <property type="term" value="F:metal ion binding"/>
    <property type="evidence" value="ECO:0007669"/>
    <property type="project" value="UniProtKB-KW"/>
</dbReference>
<dbReference type="InterPro" id="IPR055438">
    <property type="entry name" value="AstE_AspA_cat"/>
</dbReference>
<comment type="caution">
    <text evidence="6">The sequence shown here is derived from an EMBL/GenBank/DDBJ whole genome shotgun (WGS) entry which is preliminary data.</text>
</comment>
<evidence type="ECO:0000256" key="3">
    <source>
        <dbReference type="ARBA" id="ARBA00022801"/>
    </source>
</evidence>
<dbReference type="AlphaFoldDB" id="A0A2T6BK24"/>
<evidence type="ECO:0000256" key="2">
    <source>
        <dbReference type="ARBA" id="ARBA00022723"/>
    </source>
</evidence>
<dbReference type="InterPro" id="IPR050178">
    <property type="entry name" value="AspA/AstE_fam"/>
</dbReference>
<evidence type="ECO:0000256" key="1">
    <source>
        <dbReference type="ARBA" id="ARBA00001947"/>
    </source>
</evidence>
<dbReference type="GO" id="GO:0005829">
    <property type="term" value="C:cytosol"/>
    <property type="evidence" value="ECO:0007669"/>
    <property type="project" value="TreeGrafter"/>
</dbReference>
<reference evidence="6 7" key="1">
    <citation type="submission" date="2018-04" db="EMBL/GenBank/DDBJ databases">
        <title>Genomic Encyclopedia of Archaeal and Bacterial Type Strains, Phase II (KMG-II): from individual species to whole genera.</title>
        <authorList>
            <person name="Goeker M."/>
        </authorList>
    </citation>
    <scope>NUCLEOTIDE SEQUENCE [LARGE SCALE GENOMIC DNA]</scope>
    <source>
        <strain evidence="6 7">DSM 100977</strain>
    </source>
</reference>
<gene>
    <name evidence="6" type="ORF">C8N43_1049</name>
</gene>
<evidence type="ECO:0000313" key="6">
    <source>
        <dbReference type="EMBL" id="PTX56392.1"/>
    </source>
</evidence>